<feature type="transmembrane region" description="Helical" evidence="5">
    <location>
        <begin position="112"/>
        <end position="134"/>
    </location>
</feature>
<evidence type="ECO:0000256" key="4">
    <source>
        <dbReference type="ARBA" id="ARBA00023136"/>
    </source>
</evidence>
<evidence type="ECO:0000313" key="7">
    <source>
        <dbReference type="EMBL" id="AHF23816.1"/>
    </source>
</evidence>
<name>W0FGL6_9BACT</name>
<feature type="domain" description="ABC-2 type transporter transmembrane" evidence="6">
    <location>
        <begin position="61"/>
        <end position="289"/>
    </location>
</feature>
<keyword evidence="4 5" id="KW-0472">Membrane</keyword>
<dbReference type="AlphaFoldDB" id="W0FGL6"/>
<evidence type="ECO:0000256" key="2">
    <source>
        <dbReference type="ARBA" id="ARBA00022692"/>
    </source>
</evidence>
<keyword evidence="3 5" id="KW-1133">Transmembrane helix</keyword>
<reference evidence="7" key="1">
    <citation type="journal article" date="2013" name="PLoS ONE">
        <title>Metagenomic insights into the carbohydrate-active enzymes carried by the microorganisms adhering to solid digesta in the rumen of cows.</title>
        <authorList>
            <person name="Wang L."/>
            <person name="Hatem A."/>
            <person name="Catalyurek U.V."/>
            <person name="Morrison M."/>
            <person name="Yu Z."/>
        </authorList>
    </citation>
    <scope>NUCLEOTIDE SEQUENCE</scope>
</reference>
<keyword evidence="2 5" id="KW-0812">Transmembrane</keyword>
<dbReference type="InterPro" id="IPR013525">
    <property type="entry name" value="ABC2_TM"/>
</dbReference>
<feature type="transmembrane region" description="Helical" evidence="5">
    <location>
        <begin position="173"/>
        <end position="192"/>
    </location>
</feature>
<evidence type="ECO:0000256" key="5">
    <source>
        <dbReference type="SAM" id="Phobius"/>
    </source>
</evidence>
<proteinExistence type="predicted"/>
<dbReference type="GO" id="GO:0140359">
    <property type="term" value="F:ABC-type transporter activity"/>
    <property type="evidence" value="ECO:0007669"/>
    <property type="project" value="InterPro"/>
</dbReference>
<feature type="transmembrane region" description="Helical" evidence="5">
    <location>
        <begin position="270"/>
        <end position="293"/>
    </location>
</feature>
<evidence type="ECO:0000256" key="1">
    <source>
        <dbReference type="ARBA" id="ARBA00004141"/>
    </source>
</evidence>
<accession>W0FGL6</accession>
<protein>
    <recommendedName>
        <fullName evidence="6">ABC-2 type transporter transmembrane domain-containing protein</fullName>
    </recommendedName>
</protein>
<dbReference type="EMBL" id="KC246776">
    <property type="protein sequence ID" value="AHF23816.1"/>
    <property type="molecule type" value="Genomic_DNA"/>
</dbReference>
<comment type="subcellular location">
    <subcellularLocation>
        <location evidence="1">Membrane</location>
        <topology evidence="1">Multi-pass membrane protein</topology>
    </subcellularLocation>
</comment>
<organism evidence="7">
    <name type="scientific">uncultured bacterium Contig1767</name>
    <dbReference type="NCBI Taxonomy" id="1393509"/>
    <lineage>
        <taxon>Bacteria</taxon>
        <taxon>environmental samples</taxon>
    </lineage>
</organism>
<dbReference type="GO" id="GO:0016020">
    <property type="term" value="C:membrane"/>
    <property type="evidence" value="ECO:0007669"/>
    <property type="project" value="UniProtKB-SubCell"/>
</dbReference>
<sequence length="305" mass="32764">MLNPILSFSATRRMRSFKTLLIAVAYVVVMLAVTLLIMGRIFGNEATFHSIRNSVTCYQAQMVTQFILILLIAPAMTSGAIAGERERQTLELLLVTNTRSFRIVIGKAMESFAMLALLIVCGFPVMCLTMVAGAVTLPQILIGELFLLLIAFASVSVGVFSSTLARSTVASGVISYLILLAIGGLTLIPLIMDFPVEVTSVVYDTSSLAALAPSDALKMISPVLLCNPGYALIALLHGQTGMLTSVMEYREIGRLLCEFRLMDKAGGETLALISCGIILVLAVLLLLAAGFLLRKNSLKPAKRTK</sequence>
<feature type="transmembrane region" description="Helical" evidence="5">
    <location>
        <begin position="20"/>
        <end position="42"/>
    </location>
</feature>
<evidence type="ECO:0000259" key="6">
    <source>
        <dbReference type="Pfam" id="PF12698"/>
    </source>
</evidence>
<feature type="transmembrane region" description="Helical" evidence="5">
    <location>
        <begin position="62"/>
        <end position="82"/>
    </location>
</feature>
<evidence type="ECO:0000256" key="3">
    <source>
        <dbReference type="ARBA" id="ARBA00022989"/>
    </source>
</evidence>
<feature type="transmembrane region" description="Helical" evidence="5">
    <location>
        <begin position="140"/>
        <end position="161"/>
    </location>
</feature>
<dbReference type="Pfam" id="PF12698">
    <property type="entry name" value="ABC2_membrane_3"/>
    <property type="match status" value="1"/>
</dbReference>